<dbReference type="Proteomes" id="UP001627154">
    <property type="component" value="Unassembled WGS sequence"/>
</dbReference>
<protein>
    <submittedName>
        <fullName evidence="2">Uncharacterized protein</fullName>
    </submittedName>
</protein>
<comment type="caution">
    <text evidence="2">The sequence shown here is derived from an EMBL/GenBank/DDBJ whole genome shotgun (WGS) entry which is preliminary data.</text>
</comment>
<organism evidence="2 3">
    <name type="scientific">Trichogramma kaykai</name>
    <dbReference type="NCBI Taxonomy" id="54128"/>
    <lineage>
        <taxon>Eukaryota</taxon>
        <taxon>Metazoa</taxon>
        <taxon>Ecdysozoa</taxon>
        <taxon>Arthropoda</taxon>
        <taxon>Hexapoda</taxon>
        <taxon>Insecta</taxon>
        <taxon>Pterygota</taxon>
        <taxon>Neoptera</taxon>
        <taxon>Endopterygota</taxon>
        <taxon>Hymenoptera</taxon>
        <taxon>Apocrita</taxon>
        <taxon>Proctotrupomorpha</taxon>
        <taxon>Chalcidoidea</taxon>
        <taxon>Trichogrammatidae</taxon>
        <taxon>Trichogramma</taxon>
    </lineage>
</organism>
<evidence type="ECO:0000256" key="1">
    <source>
        <dbReference type="SAM" id="MobiDB-lite"/>
    </source>
</evidence>
<reference evidence="2 3" key="1">
    <citation type="journal article" date="2024" name="bioRxiv">
        <title>A reference genome for Trichogramma kaykai: A tiny desert-dwelling parasitoid wasp with competing sex-ratio distorters.</title>
        <authorList>
            <person name="Culotta J."/>
            <person name="Lindsey A.R."/>
        </authorList>
    </citation>
    <scope>NUCLEOTIDE SEQUENCE [LARGE SCALE GENOMIC DNA]</scope>
    <source>
        <strain evidence="2 3">KSX58</strain>
    </source>
</reference>
<name>A0ABD2WZU9_9HYME</name>
<accession>A0ABD2WZU9</accession>
<keyword evidence="3" id="KW-1185">Reference proteome</keyword>
<sequence length="92" mass="10310">MNYPRWPGPPALTLKQEVRSGARNLGREMTEALAVEVHSLTGSEYRTRVYKCTRGHIRTYGSIETIADEFASRKLPHTAKSSPALQPDRKAV</sequence>
<evidence type="ECO:0000313" key="2">
    <source>
        <dbReference type="EMBL" id="KAL3398634.1"/>
    </source>
</evidence>
<dbReference type="EMBL" id="JBJJXI010000059">
    <property type="protein sequence ID" value="KAL3398634.1"/>
    <property type="molecule type" value="Genomic_DNA"/>
</dbReference>
<evidence type="ECO:0000313" key="3">
    <source>
        <dbReference type="Proteomes" id="UP001627154"/>
    </source>
</evidence>
<feature type="region of interest" description="Disordered" evidence="1">
    <location>
        <begin position="73"/>
        <end position="92"/>
    </location>
</feature>
<dbReference type="AlphaFoldDB" id="A0ABD2WZU9"/>
<gene>
    <name evidence="2" type="ORF">TKK_007769</name>
</gene>
<proteinExistence type="predicted"/>